<dbReference type="GO" id="GO:0000149">
    <property type="term" value="F:SNARE binding"/>
    <property type="evidence" value="ECO:0007669"/>
    <property type="project" value="TreeGrafter"/>
</dbReference>
<accession>A0A8X8CKW5</accession>
<feature type="compositionally biased region" description="Low complexity" evidence="1">
    <location>
        <begin position="252"/>
        <end position="262"/>
    </location>
</feature>
<dbReference type="GO" id="GO:0048268">
    <property type="term" value="P:clathrin coat assembly"/>
    <property type="evidence" value="ECO:0007669"/>
    <property type="project" value="InterPro"/>
</dbReference>
<dbReference type="InterPro" id="IPR011417">
    <property type="entry name" value="ANTH_dom"/>
</dbReference>
<dbReference type="PROSITE" id="PS50942">
    <property type="entry name" value="ENTH"/>
    <property type="match status" value="1"/>
</dbReference>
<dbReference type="OrthoDB" id="1723360at2759"/>
<dbReference type="GO" id="GO:0006900">
    <property type="term" value="P:vesicle budding from membrane"/>
    <property type="evidence" value="ECO:0007669"/>
    <property type="project" value="TreeGrafter"/>
</dbReference>
<dbReference type="SMART" id="SM00273">
    <property type="entry name" value="ENTH"/>
    <property type="match status" value="1"/>
</dbReference>
<sequence length="414" mass="47429">MIVKATAPDDLPLPEKYMHELVKIFSLSNSSFHSFSLSFTRRFGNTRSWKVAFKCLVLLHRLLRSLPEDSPVRAELLWIRSNGLLSLYPCHFRDDSSSNPEAYTMFIRSYAQLLDQALDCFSLDNKATEEEVMHESVQHKIKQVSRKLELLPRLQSLIDRVLDCIPTGVAPRSLIVQQAVKHIIRDSFICYTTFRRVIVLVLDNLLEMPYRSCVSAFGIYKKAAMQADRLPQVQIQALETFLSGMWQLTNQSSSSLTTSPSSWVEFKSNSTEDDDQEKQVIETNTLIKISSQLERSEENGFASNFELGKEEVAPLIQLEEGEDDNWEALLEASLNTSSHDHRKNFLVYPNSFSNGYGDGHGYENQLICLDDHTKREEQDQWQLQVYNPNPFCQLHSYFPSCNGSACNQAFPWGF</sequence>
<dbReference type="PANTHER" id="PTHR22951:SF22">
    <property type="entry name" value="ENTH DOMAIN-CONTAINING PROTEIN"/>
    <property type="match status" value="1"/>
</dbReference>
<feature type="domain" description="ENTH" evidence="2">
    <location>
        <begin position="1"/>
        <end position="128"/>
    </location>
</feature>
<evidence type="ECO:0000256" key="1">
    <source>
        <dbReference type="SAM" id="MobiDB-lite"/>
    </source>
</evidence>
<dbReference type="GO" id="GO:0032050">
    <property type="term" value="F:clathrin heavy chain binding"/>
    <property type="evidence" value="ECO:0007669"/>
    <property type="project" value="TreeGrafter"/>
</dbReference>
<keyword evidence="4" id="KW-1185">Reference proteome</keyword>
<gene>
    <name evidence="3" type="ORF">POTOM_037917</name>
</gene>
<dbReference type="GO" id="GO:0005546">
    <property type="term" value="F:phosphatidylinositol-4,5-bisphosphate binding"/>
    <property type="evidence" value="ECO:0007669"/>
    <property type="project" value="TreeGrafter"/>
</dbReference>
<dbReference type="Pfam" id="PF07651">
    <property type="entry name" value="ANTH"/>
    <property type="match status" value="1"/>
</dbReference>
<feature type="region of interest" description="Disordered" evidence="1">
    <location>
        <begin position="252"/>
        <end position="278"/>
    </location>
</feature>
<reference evidence="3" key="1">
    <citation type="journal article" date="2020" name="bioRxiv">
        <title>Hybrid origin of Populus tomentosa Carr. identified through genome sequencing and phylogenomic analysis.</title>
        <authorList>
            <person name="An X."/>
            <person name="Gao K."/>
            <person name="Chen Z."/>
            <person name="Li J."/>
            <person name="Yang X."/>
            <person name="Yang X."/>
            <person name="Zhou J."/>
            <person name="Guo T."/>
            <person name="Zhao T."/>
            <person name="Huang S."/>
            <person name="Miao D."/>
            <person name="Khan W.U."/>
            <person name="Rao P."/>
            <person name="Ye M."/>
            <person name="Lei B."/>
            <person name="Liao W."/>
            <person name="Wang J."/>
            <person name="Ji L."/>
            <person name="Li Y."/>
            <person name="Guo B."/>
            <person name="Mustafa N.S."/>
            <person name="Li S."/>
            <person name="Yun Q."/>
            <person name="Keller S.R."/>
            <person name="Mao J."/>
            <person name="Zhang R."/>
            <person name="Strauss S.H."/>
        </authorList>
    </citation>
    <scope>NUCLEOTIDE SEQUENCE</scope>
    <source>
        <strain evidence="3">GM15</strain>
        <tissue evidence="3">Leaf</tissue>
    </source>
</reference>
<name>A0A8X8CKW5_POPTO</name>
<dbReference type="Proteomes" id="UP000886885">
    <property type="component" value="Chromosome 10D"/>
</dbReference>
<protein>
    <recommendedName>
        <fullName evidence="2">ENTH domain-containing protein</fullName>
    </recommendedName>
</protein>
<dbReference type="InterPro" id="IPR045192">
    <property type="entry name" value="AP180-like"/>
</dbReference>
<evidence type="ECO:0000313" key="3">
    <source>
        <dbReference type="EMBL" id="KAG6757599.1"/>
    </source>
</evidence>
<dbReference type="GO" id="GO:0030136">
    <property type="term" value="C:clathrin-coated vesicle"/>
    <property type="evidence" value="ECO:0007669"/>
    <property type="project" value="TreeGrafter"/>
</dbReference>
<dbReference type="GO" id="GO:0005905">
    <property type="term" value="C:clathrin-coated pit"/>
    <property type="evidence" value="ECO:0007669"/>
    <property type="project" value="TreeGrafter"/>
</dbReference>
<dbReference type="EMBL" id="JAAWWB010000020">
    <property type="protein sequence ID" value="KAG6757599.1"/>
    <property type="molecule type" value="Genomic_DNA"/>
</dbReference>
<evidence type="ECO:0000313" key="4">
    <source>
        <dbReference type="Proteomes" id="UP000886885"/>
    </source>
</evidence>
<dbReference type="GO" id="GO:0072583">
    <property type="term" value="P:clathrin-dependent endocytosis"/>
    <property type="evidence" value="ECO:0007669"/>
    <property type="project" value="InterPro"/>
</dbReference>
<dbReference type="AlphaFoldDB" id="A0A8X8CKW5"/>
<dbReference type="GO" id="GO:0005545">
    <property type="term" value="F:1-phosphatidylinositol binding"/>
    <property type="evidence" value="ECO:0007669"/>
    <property type="project" value="TreeGrafter"/>
</dbReference>
<evidence type="ECO:0000259" key="2">
    <source>
        <dbReference type="PROSITE" id="PS50942"/>
    </source>
</evidence>
<proteinExistence type="predicted"/>
<organism evidence="3 4">
    <name type="scientific">Populus tomentosa</name>
    <name type="common">Chinese white poplar</name>
    <dbReference type="NCBI Taxonomy" id="118781"/>
    <lineage>
        <taxon>Eukaryota</taxon>
        <taxon>Viridiplantae</taxon>
        <taxon>Streptophyta</taxon>
        <taxon>Embryophyta</taxon>
        <taxon>Tracheophyta</taxon>
        <taxon>Spermatophyta</taxon>
        <taxon>Magnoliopsida</taxon>
        <taxon>eudicotyledons</taxon>
        <taxon>Gunneridae</taxon>
        <taxon>Pentapetalae</taxon>
        <taxon>rosids</taxon>
        <taxon>fabids</taxon>
        <taxon>Malpighiales</taxon>
        <taxon>Salicaceae</taxon>
        <taxon>Saliceae</taxon>
        <taxon>Populus</taxon>
    </lineage>
</organism>
<dbReference type="PANTHER" id="PTHR22951">
    <property type="entry name" value="CLATHRIN ASSEMBLY PROTEIN"/>
    <property type="match status" value="1"/>
</dbReference>
<dbReference type="InterPro" id="IPR013809">
    <property type="entry name" value="ENTH"/>
</dbReference>
<comment type="caution">
    <text evidence="3">The sequence shown here is derived from an EMBL/GenBank/DDBJ whole genome shotgun (WGS) entry which is preliminary data.</text>
</comment>